<protein>
    <submittedName>
        <fullName evidence="10">Efflux transporter outer membrane subunit</fullName>
    </submittedName>
</protein>
<evidence type="ECO:0000313" key="11">
    <source>
        <dbReference type="Proteomes" id="UP000278006"/>
    </source>
</evidence>
<dbReference type="NCBIfam" id="TIGR01845">
    <property type="entry name" value="outer_NodT"/>
    <property type="match status" value="1"/>
</dbReference>
<evidence type="ECO:0000256" key="6">
    <source>
        <dbReference type="ARBA" id="ARBA00023136"/>
    </source>
</evidence>
<keyword evidence="4 9" id="KW-0812">Transmembrane</keyword>
<organism evidence="10 11">
    <name type="scientific">Corticibacter populi</name>
    <dbReference type="NCBI Taxonomy" id="1550736"/>
    <lineage>
        <taxon>Bacteria</taxon>
        <taxon>Pseudomonadati</taxon>
        <taxon>Pseudomonadota</taxon>
        <taxon>Betaproteobacteria</taxon>
        <taxon>Burkholderiales</taxon>
        <taxon>Comamonadaceae</taxon>
        <taxon>Corticibacter</taxon>
    </lineage>
</organism>
<comment type="subcellular location">
    <subcellularLocation>
        <location evidence="9">Cell membrane</location>
        <topology evidence="9">Lipid-anchor</topology>
    </subcellularLocation>
    <subcellularLocation>
        <location evidence="1">Membrane</location>
    </subcellularLocation>
</comment>
<proteinExistence type="inferred from homology"/>
<keyword evidence="5" id="KW-0732">Signal</keyword>
<reference evidence="10 11" key="1">
    <citation type="submission" date="2018-10" db="EMBL/GenBank/DDBJ databases">
        <title>Draft genome of Cortibacter populi DSM10536.</title>
        <authorList>
            <person name="Bernier A.-M."/>
            <person name="Bernard K."/>
        </authorList>
    </citation>
    <scope>NUCLEOTIDE SEQUENCE [LARGE SCALE GENOMIC DNA]</scope>
    <source>
        <strain evidence="10 11">DSM 105136</strain>
    </source>
</reference>
<comment type="caution">
    <text evidence="10">The sequence shown here is derived from an EMBL/GenBank/DDBJ whole genome shotgun (WGS) entry which is preliminary data.</text>
</comment>
<evidence type="ECO:0000256" key="9">
    <source>
        <dbReference type="RuleBase" id="RU362097"/>
    </source>
</evidence>
<dbReference type="SUPFAM" id="SSF56954">
    <property type="entry name" value="Outer membrane efflux proteins (OEP)"/>
    <property type="match status" value="1"/>
</dbReference>
<keyword evidence="3 9" id="KW-1134">Transmembrane beta strand</keyword>
<evidence type="ECO:0000313" key="10">
    <source>
        <dbReference type="EMBL" id="RMX02633.1"/>
    </source>
</evidence>
<dbReference type="InterPro" id="IPR010131">
    <property type="entry name" value="MdtP/NodT-like"/>
</dbReference>
<dbReference type="Pfam" id="PF02321">
    <property type="entry name" value="OEP"/>
    <property type="match status" value="2"/>
</dbReference>
<dbReference type="PANTHER" id="PTHR30203:SF20">
    <property type="entry name" value="MULTIDRUG RESISTANCE OUTER MEMBRANE PROTEIN MDTP-RELATED"/>
    <property type="match status" value="1"/>
</dbReference>
<dbReference type="PANTHER" id="PTHR30203">
    <property type="entry name" value="OUTER MEMBRANE CATION EFFLUX PROTEIN"/>
    <property type="match status" value="1"/>
</dbReference>
<dbReference type="EMBL" id="RDQO01000008">
    <property type="protein sequence ID" value="RMX02633.1"/>
    <property type="molecule type" value="Genomic_DNA"/>
</dbReference>
<dbReference type="InterPro" id="IPR003423">
    <property type="entry name" value="OMP_efflux"/>
</dbReference>
<dbReference type="Proteomes" id="UP000278006">
    <property type="component" value="Unassembled WGS sequence"/>
</dbReference>
<comment type="similarity">
    <text evidence="2 9">Belongs to the outer membrane factor (OMF) (TC 1.B.17) family.</text>
</comment>
<dbReference type="RefSeq" id="WP_122231946.1">
    <property type="nucleotide sequence ID" value="NZ_RDQO01000008.1"/>
</dbReference>
<evidence type="ECO:0000256" key="7">
    <source>
        <dbReference type="ARBA" id="ARBA00023139"/>
    </source>
</evidence>
<keyword evidence="6 9" id="KW-0472">Membrane</keyword>
<dbReference type="OrthoDB" id="9770517at2"/>
<evidence type="ECO:0000256" key="8">
    <source>
        <dbReference type="ARBA" id="ARBA00023288"/>
    </source>
</evidence>
<keyword evidence="11" id="KW-1185">Reference proteome</keyword>
<keyword evidence="7 9" id="KW-0564">Palmitate</keyword>
<dbReference type="GO" id="GO:0015562">
    <property type="term" value="F:efflux transmembrane transporter activity"/>
    <property type="evidence" value="ECO:0007669"/>
    <property type="project" value="InterPro"/>
</dbReference>
<accession>A0A3M6QHR1</accession>
<evidence type="ECO:0000256" key="1">
    <source>
        <dbReference type="ARBA" id="ARBA00004370"/>
    </source>
</evidence>
<dbReference type="GO" id="GO:0005886">
    <property type="term" value="C:plasma membrane"/>
    <property type="evidence" value="ECO:0007669"/>
    <property type="project" value="UniProtKB-SubCell"/>
</dbReference>
<evidence type="ECO:0000256" key="4">
    <source>
        <dbReference type="ARBA" id="ARBA00022692"/>
    </source>
</evidence>
<dbReference type="Gene3D" id="2.20.200.10">
    <property type="entry name" value="Outer membrane efflux proteins (OEP)"/>
    <property type="match status" value="1"/>
</dbReference>
<name>A0A3M6QHR1_9BURK</name>
<dbReference type="AlphaFoldDB" id="A0A3M6QHR1"/>
<evidence type="ECO:0000256" key="2">
    <source>
        <dbReference type="ARBA" id="ARBA00007613"/>
    </source>
</evidence>
<keyword evidence="8 9" id="KW-0449">Lipoprotein</keyword>
<sequence length="541" mass="56722">MTKTPSRYGAGGCTAAPVPASASASGHRHPLAWLWLPVLASALAACADFSGIDPQAELRSAASLGLPVPQATSGSRAESDTAAPDTVDAVDAINAHWWRQLGDARLDALVEQALAGNPAIGLAQSRLEKALAQAGAVRANDWPQLAGEASVTRQHFTAHGMVPAPLAGSVANNALAQLGASWELDWFGQNRAALEAAIGSARAAAADAQAARVLLASQVVQTYVELARWQAQLDVAERTLAQRSETLDIVRQRFDAGLDAVLELRQSEGGLPQARAQIEQIHEQIALTRNALAALIGTPQSAPELVATDLPALRMAALPGSLPADLLGRRADVVAARWRVEAAQQGIEEARAAFYPNVSLTAFLGLSSLDLGRWIEGGSRQWGVGPAISLPIFEGGRLRANLGARAADHDAAVEGYNQAIIAAVHEAADQLASIEAIARQQREQQQALEVAQSAYEIARARYAAGLTPYLSVLTTEAAVLAERRQHVDLAARALQARVALAHALGGGYEPSDTPFPAPFPAPLSPSLPVASHQPHLHPISP</sequence>
<gene>
    <name evidence="10" type="ORF">D8I35_18500</name>
</gene>
<dbReference type="Gene3D" id="1.20.1600.10">
    <property type="entry name" value="Outer membrane efflux proteins (OEP)"/>
    <property type="match status" value="1"/>
</dbReference>
<evidence type="ECO:0000256" key="3">
    <source>
        <dbReference type="ARBA" id="ARBA00022452"/>
    </source>
</evidence>
<evidence type="ECO:0000256" key="5">
    <source>
        <dbReference type="ARBA" id="ARBA00022729"/>
    </source>
</evidence>